<dbReference type="PANTHER" id="PTHR10039:SF5">
    <property type="entry name" value="NACHT DOMAIN-CONTAINING PROTEIN"/>
    <property type="match status" value="1"/>
</dbReference>
<reference evidence="1" key="1">
    <citation type="journal article" date="2023" name="Mol. Phylogenet. Evol.">
        <title>Genome-scale phylogeny and comparative genomics of the fungal order Sordariales.</title>
        <authorList>
            <person name="Hensen N."/>
            <person name="Bonometti L."/>
            <person name="Westerberg I."/>
            <person name="Brannstrom I.O."/>
            <person name="Guillou S."/>
            <person name="Cros-Aarteil S."/>
            <person name="Calhoun S."/>
            <person name="Haridas S."/>
            <person name="Kuo A."/>
            <person name="Mondo S."/>
            <person name="Pangilinan J."/>
            <person name="Riley R."/>
            <person name="LaButti K."/>
            <person name="Andreopoulos B."/>
            <person name="Lipzen A."/>
            <person name="Chen C."/>
            <person name="Yan M."/>
            <person name="Daum C."/>
            <person name="Ng V."/>
            <person name="Clum A."/>
            <person name="Steindorff A."/>
            <person name="Ohm R.A."/>
            <person name="Martin F."/>
            <person name="Silar P."/>
            <person name="Natvig D.O."/>
            <person name="Lalanne C."/>
            <person name="Gautier V."/>
            <person name="Ament-Velasquez S.L."/>
            <person name="Kruys A."/>
            <person name="Hutchinson M.I."/>
            <person name="Powell A.J."/>
            <person name="Barry K."/>
            <person name="Miller A.N."/>
            <person name="Grigoriev I.V."/>
            <person name="Debuchy R."/>
            <person name="Gladieux P."/>
            <person name="Hiltunen Thoren M."/>
            <person name="Johannesson H."/>
        </authorList>
    </citation>
    <scope>NUCLEOTIDE SEQUENCE</scope>
    <source>
        <strain evidence="1">CBS 232.78</strain>
    </source>
</reference>
<dbReference type="EMBL" id="JAULSW010000005">
    <property type="protein sequence ID" value="KAK3381250.1"/>
    <property type="molecule type" value="Genomic_DNA"/>
</dbReference>
<evidence type="ECO:0000313" key="2">
    <source>
        <dbReference type="Proteomes" id="UP001285441"/>
    </source>
</evidence>
<name>A0AAE0TVU9_9PEZI</name>
<comment type="caution">
    <text evidence="1">The sequence shown here is derived from an EMBL/GenBank/DDBJ whole genome shotgun (WGS) entry which is preliminary data.</text>
</comment>
<protein>
    <recommendedName>
        <fullName evidence="3">Fungal N-terminal domain-containing protein</fullName>
    </recommendedName>
</protein>
<dbReference type="AlphaFoldDB" id="A0AAE0TVU9"/>
<sequence length="344" mass="38793">MDPLSALSLATSVVQFVQFATSLLNGTRKIYNSSSDTSKERDRIEFVHEKLSSHLQTDAPSLPDLVDQNDPLTLADLASRCREDCKRLVDVVERIRMNTRLAPKIWGRFCVAVAEILRVGELERLHKRVEGYQSLMIFHVFSALSEVIENLDVQVQATRSESRILHGRISEQLTQISQDIRGMYKEIGRVRSGRSKASVSPGDVESLTTNVSRLSLDGVELARHHKLLQSLDYRQRPARHENISAAHELTFCWLFSNTNTPEKAKVGLLRSLLYDILAQSTEFCRLACSDQWSQLEEISKTWSLSELQSALDTVASQTNLGFGFCFFIDGVDEYAGNHASYANR</sequence>
<dbReference type="PANTHER" id="PTHR10039">
    <property type="entry name" value="AMELOGENIN"/>
    <property type="match status" value="1"/>
</dbReference>
<evidence type="ECO:0008006" key="3">
    <source>
        <dbReference type="Google" id="ProtNLM"/>
    </source>
</evidence>
<organism evidence="1 2">
    <name type="scientific">Podospora didyma</name>
    <dbReference type="NCBI Taxonomy" id="330526"/>
    <lineage>
        <taxon>Eukaryota</taxon>
        <taxon>Fungi</taxon>
        <taxon>Dikarya</taxon>
        <taxon>Ascomycota</taxon>
        <taxon>Pezizomycotina</taxon>
        <taxon>Sordariomycetes</taxon>
        <taxon>Sordariomycetidae</taxon>
        <taxon>Sordariales</taxon>
        <taxon>Podosporaceae</taxon>
        <taxon>Podospora</taxon>
    </lineage>
</organism>
<accession>A0AAE0TVU9</accession>
<proteinExistence type="predicted"/>
<dbReference type="Proteomes" id="UP001285441">
    <property type="component" value="Unassembled WGS sequence"/>
</dbReference>
<keyword evidence="2" id="KW-1185">Reference proteome</keyword>
<evidence type="ECO:0000313" key="1">
    <source>
        <dbReference type="EMBL" id="KAK3381250.1"/>
    </source>
</evidence>
<gene>
    <name evidence="1" type="ORF">B0H63DRAFT_545803</name>
</gene>
<reference evidence="1" key="2">
    <citation type="submission" date="2023-06" db="EMBL/GenBank/DDBJ databases">
        <authorList>
            <consortium name="Lawrence Berkeley National Laboratory"/>
            <person name="Haridas S."/>
            <person name="Hensen N."/>
            <person name="Bonometti L."/>
            <person name="Westerberg I."/>
            <person name="Brannstrom I.O."/>
            <person name="Guillou S."/>
            <person name="Cros-Aarteil S."/>
            <person name="Calhoun S."/>
            <person name="Kuo A."/>
            <person name="Mondo S."/>
            <person name="Pangilinan J."/>
            <person name="Riley R."/>
            <person name="LaButti K."/>
            <person name="Andreopoulos B."/>
            <person name="Lipzen A."/>
            <person name="Chen C."/>
            <person name="Yanf M."/>
            <person name="Daum C."/>
            <person name="Ng V."/>
            <person name="Clum A."/>
            <person name="Steindorff A."/>
            <person name="Ohm R."/>
            <person name="Martin F."/>
            <person name="Silar P."/>
            <person name="Natvig D."/>
            <person name="Lalanne C."/>
            <person name="Gautier V."/>
            <person name="Ament-velasquez S.L."/>
            <person name="Kruys A."/>
            <person name="Hutchinson M.I."/>
            <person name="Powell A.J."/>
            <person name="Barry K."/>
            <person name="Miller A.N."/>
            <person name="Grigoriev I.V."/>
            <person name="Debuchy R."/>
            <person name="Gladieux P."/>
            <person name="Thoren M.H."/>
            <person name="Johannesson H."/>
        </authorList>
    </citation>
    <scope>NUCLEOTIDE SEQUENCE</scope>
    <source>
        <strain evidence="1">CBS 232.78</strain>
    </source>
</reference>